<reference evidence="3 4" key="1">
    <citation type="journal article" date="2023" name="bioRxiv">
        <title>Conserved and derived expression patterns and positive selection on dental genes reveal complex evolutionary context of ever-growing rodent molars.</title>
        <authorList>
            <person name="Calamari Z.T."/>
            <person name="Song A."/>
            <person name="Cohen E."/>
            <person name="Akter M."/>
            <person name="Roy R.D."/>
            <person name="Hallikas O."/>
            <person name="Christensen M.M."/>
            <person name="Li P."/>
            <person name="Marangoni P."/>
            <person name="Jernvall J."/>
            <person name="Klein O.D."/>
        </authorList>
    </citation>
    <scope>NUCLEOTIDE SEQUENCE [LARGE SCALE GENOMIC DNA]</scope>
    <source>
        <strain evidence="3">V071</strain>
    </source>
</reference>
<feature type="chain" id="PRO_5043821940" evidence="2">
    <location>
        <begin position="21"/>
        <end position="154"/>
    </location>
</feature>
<evidence type="ECO:0000256" key="2">
    <source>
        <dbReference type="SAM" id="SignalP"/>
    </source>
</evidence>
<dbReference type="SUPFAM" id="SSF50814">
    <property type="entry name" value="Lipocalins"/>
    <property type="match status" value="1"/>
</dbReference>
<comment type="caution">
    <text evidence="3">The sequence shown here is derived from an EMBL/GenBank/DDBJ whole genome shotgun (WGS) entry which is preliminary data.</text>
</comment>
<protein>
    <submittedName>
        <fullName evidence="3">Uncharacterized protein</fullName>
    </submittedName>
</protein>
<organism evidence="3 4">
    <name type="scientific">Myodes glareolus</name>
    <name type="common">Bank vole</name>
    <name type="synonym">Clethrionomys glareolus</name>
    <dbReference type="NCBI Taxonomy" id="447135"/>
    <lineage>
        <taxon>Eukaryota</taxon>
        <taxon>Metazoa</taxon>
        <taxon>Chordata</taxon>
        <taxon>Craniata</taxon>
        <taxon>Vertebrata</taxon>
        <taxon>Euteleostomi</taxon>
        <taxon>Mammalia</taxon>
        <taxon>Eutheria</taxon>
        <taxon>Euarchontoglires</taxon>
        <taxon>Glires</taxon>
        <taxon>Rodentia</taxon>
        <taxon>Myomorpha</taxon>
        <taxon>Muroidea</taxon>
        <taxon>Cricetidae</taxon>
        <taxon>Arvicolinae</taxon>
        <taxon>Myodes</taxon>
    </lineage>
</organism>
<dbReference type="Proteomes" id="UP001488838">
    <property type="component" value="Unassembled WGS sequence"/>
</dbReference>
<proteinExistence type="predicted"/>
<gene>
    <name evidence="3" type="ORF">U0070_020467</name>
</gene>
<dbReference type="AlphaFoldDB" id="A0AAW0H0Y2"/>
<keyword evidence="2" id="KW-0732">Signal</keyword>
<sequence>MEARLLRTVWGLFLVYLLQAESTRVDLVPEKWKDITVKAVYNRVLRSEQGSLTLPLTPEGQRTIYVLDTDYEHYTILKLSLLWQGRIFHVLKYFSKLSLGWGRALWLPTFRLPAQLCCAPQLGALRLRMSQASEVSGHDGRPRPLHADPTWEVC</sequence>
<feature type="region of interest" description="Disordered" evidence="1">
    <location>
        <begin position="135"/>
        <end position="154"/>
    </location>
</feature>
<name>A0AAW0H0Y2_MYOGA</name>
<feature type="signal peptide" evidence="2">
    <location>
        <begin position="1"/>
        <end position="20"/>
    </location>
</feature>
<evidence type="ECO:0000313" key="4">
    <source>
        <dbReference type="Proteomes" id="UP001488838"/>
    </source>
</evidence>
<evidence type="ECO:0000256" key="1">
    <source>
        <dbReference type="SAM" id="MobiDB-lite"/>
    </source>
</evidence>
<dbReference type="EMBL" id="JBBHLL010011794">
    <property type="protein sequence ID" value="KAK7794960.1"/>
    <property type="molecule type" value="Genomic_DNA"/>
</dbReference>
<evidence type="ECO:0000313" key="3">
    <source>
        <dbReference type="EMBL" id="KAK7794960.1"/>
    </source>
</evidence>
<dbReference type="InterPro" id="IPR012674">
    <property type="entry name" value="Calycin"/>
</dbReference>
<feature type="compositionally biased region" description="Basic and acidic residues" evidence="1">
    <location>
        <begin position="136"/>
        <end position="146"/>
    </location>
</feature>
<keyword evidence="4" id="KW-1185">Reference proteome</keyword>
<accession>A0AAW0H0Y2</accession>
<dbReference type="Gene3D" id="2.40.128.20">
    <property type="match status" value="1"/>
</dbReference>